<sequence length="74" mass="8740">MQIEDCGLWSWHERVGIQLGQHREGYDSLKLTSEQIDYAHNFATREMLDEIHTMLWHLCKAKGLPVYERPSPKD</sequence>
<evidence type="ECO:0000313" key="2">
    <source>
        <dbReference type="Proteomes" id="UP001596166"/>
    </source>
</evidence>
<dbReference type="EMBL" id="JBHSLC010000027">
    <property type="protein sequence ID" value="MFC5356414.1"/>
    <property type="molecule type" value="Genomic_DNA"/>
</dbReference>
<keyword evidence="2" id="KW-1185">Reference proteome</keyword>
<proteinExistence type="predicted"/>
<comment type="caution">
    <text evidence="1">The sequence shown here is derived from an EMBL/GenBank/DDBJ whole genome shotgun (WGS) entry which is preliminary data.</text>
</comment>
<gene>
    <name evidence="1" type="ORF">ACFPMG_15480</name>
</gene>
<name>A0ABW0G665_9PROT</name>
<dbReference type="Proteomes" id="UP001596166">
    <property type="component" value="Unassembled WGS sequence"/>
</dbReference>
<evidence type="ECO:0000313" key="1">
    <source>
        <dbReference type="EMBL" id="MFC5356414.1"/>
    </source>
</evidence>
<reference evidence="2" key="1">
    <citation type="journal article" date="2019" name="Int. J. Syst. Evol. Microbiol.">
        <title>The Global Catalogue of Microorganisms (GCM) 10K type strain sequencing project: providing services to taxonomists for standard genome sequencing and annotation.</title>
        <authorList>
            <consortium name="The Broad Institute Genomics Platform"/>
            <consortium name="The Broad Institute Genome Sequencing Center for Infectious Disease"/>
            <person name="Wu L."/>
            <person name="Ma J."/>
        </authorList>
    </citation>
    <scope>NUCLEOTIDE SEQUENCE [LARGE SCALE GENOMIC DNA]</scope>
    <source>
        <strain evidence="2">CCUG 58760</strain>
    </source>
</reference>
<organism evidence="1 2">
    <name type="scientific">Azospirillum himalayense</name>
    <dbReference type="NCBI Taxonomy" id="654847"/>
    <lineage>
        <taxon>Bacteria</taxon>
        <taxon>Pseudomonadati</taxon>
        <taxon>Pseudomonadota</taxon>
        <taxon>Alphaproteobacteria</taxon>
        <taxon>Rhodospirillales</taxon>
        <taxon>Azospirillaceae</taxon>
        <taxon>Azospirillum</taxon>
    </lineage>
</organism>
<dbReference type="RefSeq" id="WP_376995990.1">
    <property type="nucleotide sequence ID" value="NZ_JBHSLC010000027.1"/>
</dbReference>
<accession>A0ABW0G665</accession>
<protein>
    <submittedName>
        <fullName evidence="1">Uncharacterized protein</fullName>
    </submittedName>
</protein>